<organism evidence="1 2">
    <name type="scientific">Cylicostephanus goldi</name>
    <name type="common">Nematode worm</name>
    <dbReference type="NCBI Taxonomy" id="71465"/>
    <lineage>
        <taxon>Eukaryota</taxon>
        <taxon>Metazoa</taxon>
        <taxon>Ecdysozoa</taxon>
        <taxon>Nematoda</taxon>
        <taxon>Chromadorea</taxon>
        <taxon>Rhabditida</taxon>
        <taxon>Rhabditina</taxon>
        <taxon>Rhabditomorpha</taxon>
        <taxon>Strongyloidea</taxon>
        <taxon>Strongylidae</taxon>
        <taxon>Cylicostephanus</taxon>
    </lineage>
</organism>
<proteinExistence type="predicted"/>
<dbReference type="OrthoDB" id="5835829at2759"/>
<accession>A0A3P6TVY5</accession>
<gene>
    <name evidence="1" type="ORF">CGOC_LOCUS6588</name>
</gene>
<protein>
    <recommendedName>
        <fullName evidence="3">Glucuronosyltransferase</fullName>
    </recommendedName>
</protein>
<dbReference type="Proteomes" id="UP000271889">
    <property type="component" value="Unassembled WGS sequence"/>
</dbReference>
<feature type="non-terminal residue" evidence="1">
    <location>
        <position position="96"/>
    </location>
</feature>
<keyword evidence="2" id="KW-1185">Reference proteome</keyword>
<dbReference type="EMBL" id="UYRV01021729">
    <property type="protein sequence ID" value="VDK70164.1"/>
    <property type="molecule type" value="Genomic_DNA"/>
</dbReference>
<sequence>MPITTTEQVLIRKSFLRQVDIIYSRTLYLPGPPALHTTELYENFQHSKMRTCILLLSCLHLCYGYKFLVYSPIYGYSHTNFMGAIADTLTEAGHDV</sequence>
<evidence type="ECO:0000313" key="1">
    <source>
        <dbReference type="EMBL" id="VDK70164.1"/>
    </source>
</evidence>
<reference evidence="1 2" key="1">
    <citation type="submission" date="2018-11" db="EMBL/GenBank/DDBJ databases">
        <authorList>
            <consortium name="Pathogen Informatics"/>
        </authorList>
    </citation>
    <scope>NUCLEOTIDE SEQUENCE [LARGE SCALE GENOMIC DNA]</scope>
</reference>
<evidence type="ECO:0000313" key="2">
    <source>
        <dbReference type="Proteomes" id="UP000271889"/>
    </source>
</evidence>
<dbReference type="AlphaFoldDB" id="A0A3P6TVY5"/>
<evidence type="ECO:0008006" key="3">
    <source>
        <dbReference type="Google" id="ProtNLM"/>
    </source>
</evidence>
<name>A0A3P6TVY5_CYLGO</name>